<keyword evidence="4" id="KW-1185">Reference proteome</keyword>
<feature type="transmembrane region" description="Helical" evidence="2">
    <location>
        <begin position="51"/>
        <end position="69"/>
    </location>
</feature>
<name>A0ABW6PTB4_9NOCA</name>
<reference evidence="3 4" key="1">
    <citation type="submission" date="2024-10" db="EMBL/GenBank/DDBJ databases">
        <title>The Natural Products Discovery Center: Release of the First 8490 Sequenced Strains for Exploring Actinobacteria Biosynthetic Diversity.</title>
        <authorList>
            <person name="Kalkreuter E."/>
            <person name="Kautsar S.A."/>
            <person name="Yang D."/>
            <person name="Bader C.D."/>
            <person name="Teijaro C.N."/>
            <person name="Fluegel L."/>
            <person name="Davis C.M."/>
            <person name="Simpson J.R."/>
            <person name="Lauterbach L."/>
            <person name="Steele A.D."/>
            <person name="Gui C."/>
            <person name="Meng S."/>
            <person name="Li G."/>
            <person name="Viehrig K."/>
            <person name="Ye F."/>
            <person name="Su P."/>
            <person name="Kiefer A.F."/>
            <person name="Nichols A."/>
            <person name="Cepeda A.J."/>
            <person name="Yan W."/>
            <person name="Fan B."/>
            <person name="Jiang Y."/>
            <person name="Adhikari A."/>
            <person name="Zheng C.-J."/>
            <person name="Schuster L."/>
            <person name="Cowan T.M."/>
            <person name="Smanski M.J."/>
            <person name="Chevrette M.G."/>
            <person name="De Carvalho L.P.S."/>
            <person name="Shen B."/>
        </authorList>
    </citation>
    <scope>NUCLEOTIDE SEQUENCE [LARGE SCALE GENOMIC DNA]</scope>
    <source>
        <strain evidence="3 4">NPDC004045</strain>
    </source>
</reference>
<dbReference type="EMBL" id="JBIAMX010000015">
    <property type="protein sequence ID" value="MFF0545666.1"/>
    <property type="molecule type" value="Genomic_DNA"/>
</dbReference>
<accession>A0ABW6PTB4</accession>
<gene>
    <name evidence="3" type="ORF">ACFYTF_22785</name>
</gene>
<keyword evidence="2" id="KW-0812">Transmembrane</keyword>
<dbReference type="RefSeq" id="WP_387702087.1">
    <property type="nucleotide sequence ID" value="NZ_JBIAMX010000015.1"/>
</dbReference>
<dbReference type="Proteomes" id="UP001601444">
    <property type="component" value="Unassembled WGS sequence"/>
</dbReference>
<organism evidence="3 4">
    <name type="scientific">Nocardia thailandica</name>
    <dbReference type="NCBI Taxonomy" id="257275"/>
    <lineage>
        <taxon>Bacteria</taxon>
        <taxon>Bacillati</taxon>
        <taxon>Actinomycetota</taxon>
        <taxon>Actinomycetes</taxon>
        <taxon>Mycobacteriales</taxon>
        <taxon>Nocardiaceae</taxon>
        <taxon>Nocardia</taxon>
    </lineage>
</organism>
<comment type="caution">
    <text evidence="3">The sequence shown here is derived from an EMBL/GenBank/DDBJ whole genome shotgun (WGS) entry which is preliminary data.</text>
</comment>
<evidence type="ECO:0000313" key="3">
    <source>
        <dbReference type="EMBL" id="MFF0545666.1"/>
    </source>
</evidence>
<keyword evidence="2" id="KW-1133">Transmembrane helix</keyword>
<evidence type="ECO:0000256" key="1">
    <source>
        <dbReference type="SAM" id="MobiDB-lite"/>
    </source>
</evidence>
<evidence type="ECO:0000256" key="2">
    <source>
        <dbReference type="SAM" id="Phobius"/>
    </source>
</evidence>
<evidence type="ECO:0000313" key="4">
    <source>
        <dbReference type="Proteomes" id="UP001601444"/>
    </source>
</evidence>
<feature type="compositionally biased region" description="Pro residues" evidence="1">
    <location>
        <begin position="81"/>
        <end position="90"/>
    </location>
</feature>
<keyword evidence="2" id="KW-0472">Membrane</keyword>
<sequence length="102" mass="10468">MSRRILVAPIEIVVALACLAGAVPAWREGLVVTVVAPAGDVPGYEATRYLPPWLLLATVAVVAGGILLIDAVARLTSRAEPAPPAPPVPPRAQYGDTVPASP</sequence>
<feature type="region of interest" description="Disordered" evidence="1">
    <location>
        <begin position="79"/>
        <end position="102"/>
    </location>
</feature>
<protein>
    <submittedName>
        <fullName evidence="3">Uncharacterized protein</fullName>
    </submittedName>
</protein>
<proteinExistence type="predicted"/>